<dbReference type="OrthoDB" id="422220at2759"/>
<dbReference type="EMBL" id="CAJOBC010082305">
    <property type="protein sequence ID" value="CAF4284176.1"/>
    <property type="molecule type" value="Genomic_DNA"/>
</dbReference>
<evidence type="ECO:0000313" key="1">
    <source>
        <dbReference type="EMBL" id="CAF1389425.1"/>
    </source>
</evidence>
<organism evidence="1 3">
    <name type="scientific">Didymodactylos carnosus</name>
    <dbReference type="NCBI Taxonomy" id="1234261"/>
    <lineage>
        <taxon>Eukaryota</taxon>
        <taxon>Metazoa</taxon>
        <taxon>Spiralia</taxon>
        <taxon>Gnathifera</taxon>
        <taxon>Rotifera</taxon>
        <taxon>Eurotatoria</taxon>
        <taxon>Bdelloidea</taxon>
        <taxon>Philodinida</taxon>
        <taxon>Philodinidae</taxon>
        <taxon>Didymodactylos</taxon>
    </lineage>
</organism>
<dbReference type="Proteomes" id="UP000681722">
    <property type="component" value="Unassembled WGS sequence"/>
</dbReference>
<evidence type="ECO:0000313" key="2">
    <source>
        <dbReference type="EMBL" id="CAF4284176.1"/>
    </source>
</evidence>
<accession>A0A815K761</accession>
<proteinExistence type="predicted"/>
<evidence type="ECO:0000313" key="3">
    <source>
        <dbReference type="Proteomes" id="UP000663829"/>
    </source>
</evidence>
<dbReference type="Proteomes" id="UP000663829">
    <property type="component" value="Unassembled WGS sequence"/>
</dbReference>
<sequence>MIVARKFLIKMRLLSIVCQNQLEEVTNENYQLLIGDSEELVARFLKAFDDKTIDRMLIVNPDETKQPVKFDRLPDDHQCRLQIHRMLDRYASGIPRNKIFELSFTKFLYRRVLFFLGGFYSLNQTVKHLGTTVMKQMIEEAKTLSQIDFSNDNFRKVYLVYDPGFSLQILHTNWSVVPIELKQLFRHRDPLEGSEFCNKNPFAKCLSWLINIPYDQFERLMNESKFVLTENFAYKLFHIHERKLTKMPLIIEGDTGKVF</sequence>
<gene>
    <name evidence="1" type="ORF">GPM918_LOCUS32723</name>
    <name evidence="2" type="ORF">SRO942_LOCUS33397</name>
</gene>
<protein>
    <submittedName>
        <fullName evidence="1">Uncharacterized protein</fullName>
    </submittedName>
</protein>
<dbReference type="AlphaFoldDB" id="A0A815K761"/>
<dbReference type="EMBL" id="CAJNOQ010016898">
    <property type="protein sequence ID" value="CAF1389425.1"/>
    <property type="molecule type" value="Genomic_DNA"/>
</dbReference>
<keyword evidence="3" id="KW-1185">Reference proteome</keyword>
<reference evidence="1" key="1">
    <citation type="submission" date="2021-02" db="EMBL/GenBank/DDBJ databases">
        <authorList>
            <person name="Nowell W R."/>
        </authorList>
    </citation>
    <scope>NUCLEOTIDE SEQUENCE</scope>
</reference>
<name>A0A815K761_9BILA</name>
<comment type="caution">
    <text evidence="1">The sequence shown here is derived from an EMBL/GenBank/DDBJ whole genome shotgun (WGS) entry which is preliminary data.</text>
</comment>